<dbReference type="Pfam" id="PF01480">
    <property type="entry name" value="PWI"/>
    <property type="match status" value="1"/>
</dbReference>
<dbReference type="GO" id="GO:0005634">
    <property type="term" value="C:nucleus"/>
    <property type="evidence" value="ECO:0007669"/>
    <property type="project" value="TreeGrafter"/>
</dbReference>
<feature type="compositionally biased region" description="Low complexity" evidence="4">
    <location>
        <begin position="95"/>
        <end position="104"/>
    </location>
</feature>
<keyword evidence="1 2" id="KW-0694">RNA-binding</keyword>
<dbReference type="CDD" id="cd12257">
    <property type="entry name" value="RRM1_RBM26_like"/>
    <property type="match status" value="1"/>
</dbReference>
<feature type="region of interest" description="Disordered" evidence="4">
    <location>
        <begin position="80"/>
        <end position="168"/>
    </location>
</feature>
<reference evidence="6 7" key="1">
    <citation type="submission" date="2019-07" db="EMBL/GenBank/DDBJ databases">
        <title>Genomics analysis of Aphanomyces spp. identifies a new class of oomycete effector associated with host adaptation.</title>
        <authorList>
            <person name="Gaulin E."/>
        </authorList>
    </citation>
    <scope>NUCLEOTIDE SEQUENCE [LARGE SCALE GENOMIC DNA]</scope>
    <source>
        <strain evidence="6 7">ATCC 201684</strain>
    </source>
</reference>
<evidence type="ECO:0000256" key="4">
    <source>
        <dbReference type="SAM" id="MobiDB-lite"/>
    </source>
</evidence>
<dbReference type="SUPFAM" id="SSF54928">
    <property type="entry name" value="RNA-binding domain, RBD"/>
    <property type="match status" value="1"/>
</dbReference>
<dbReference type="InterPro" id="IPR035979">
    <property type="entry name" value="RBD_domain_sf"/>
</dbReference>
<evidence type="ECO:0000313" key="7">
    <source>
        <dbReference type="Proteomes" id="UP000481153"/>
    </source>
</evidence>
<feature type="compositionally biased region" description="Basic and acidic residues" evidence="4">
    <location>
        <begin position="226"/>
        <end position="238"/>
    </location>
</feature>
<name>A0A6G0W5V1_9STRA</name>
<feature type="domain" description="RRM" evidence="5">
    <location>
        <begin position="447"/>
        <end position="522"/>
    </location>
</feature>
<dbReference type="VEuPathDB" id="FungiDB:AeMF1_014912"/>
<gene>
    <name evidence="6" type="ORF">Ae201684_018423</name>
</gene>
<evidence type="ECO:0000256" key="1">
    <source>
        <dbReference type="ARBA" id="ARBA00022884"/>
    </source>
</evidence>
<dbReference type="PANTHER" id="PTHR14398">
    <property type="entry name" value="RNA RECOGNITION RRM/RNP DOMAIN"/>
    <property type="match status" value="1"/>
</dbReference>
<feature type="domain" description="RRM" evidence="5">
    <location>
        <begin position="238"/>
        <end position="310"/>
    </location>
</feature>
<evidence type="ECO:0000256" key="2">
    <source>
        <dbReference type="PROSITE-ProRule" id="PRU00176"/>
    </source>
</evidence>
<evidence type="ECO:0000313" key="6">
    <source>
        <dbReference type="EMBL" id="KAF0722420.1"/>
    </source>
</evidence>
<sequence>MSLDADAREMLREWLVRTLEPLCDADPSVLSKYVLALVQSNPEKDGLEEVCRSKLAEFLGDETSPFVDRLFAALRTQSYLQKSPRHESTPTGQAPSSSSVTEPTTESHRRPREDDDEPQSRSKRTRRSRSRSRSRSPRDRKSYNRDGPRRDQMHGGRGRGRGARGYDGWMQPPHMHHWGMYPRPMYPPMMNPDGFDPNAYNPDSPSMHGMPHHGSFGPPPPRRSKSNPEDGKKDDEATTLRVENVDPKFINMVKLSAHFSRFGEVVNVQMRPEYKAAFVQFATPESARKAFHSPMPVCNNRFISVKFAKRSPKDLGEIDAGSGPTPEELRAAALETGKKILEEKRQLVEQEKALQKQRETLLQNQLSQHEMLREKMAAKGLLRPAEQEKIDKKIADLKAQLHALQHPPQPQAPQQLANLHAELSQLEAKVKAGGHQRRGTSIDNRTKLVKLTNLPDAMRDASVLEQHFAAFGQIEKVRHDADVGYVKFADRYAGEKAMKFGHTYMDTRLEMTWCDDQNAIEA</sequence>
<dbReference type="AlphaFoldDB" id="A0A6G0W5V1"/>
<organism evidence="6 7">
    <name type="scientific">Aphanomyces euteiches</name>
    <dbReference type="NCBI Taxonomy" id="100861"/>
    <lineage>
        <taxon>Eukaryota</taxon>
        <taxon>Sar</taxon>
        <taxon>Stramenopiles</taxon>
        <taxon>Oomycota</taxon>
        <taxon>Saprolegniomycetes</taxon>
        <taxon>Saprolegniales</taxon>
        <taxon>Verrucalvaceae</taxon>
        <taxon>Aphanomyces</taxon>
    </lineage>
</organism>
<dbReference type="InterPro" id="IPR002483">
    <property type="entry name" value="PWI_dom"/>
</dbReference>
<dbReference type="Gene3D" id="3.30.70.330">
    <property type="match status" value="2"/>
</dbReference>
<dbReference type="EMBL" id="VJMJ01000335">
    <property type="protein sequence ID" value="KAF0722420.1"/>
    <property type="molecule type" value="Genomic_DNA"/>
</dbReference>
<dbReference type="GO" id="GO:0003723">
    <property type="term" value="F:RNA binding"/>
    <property type="evidence" value="ECO:0007669"/>
    <property type="project" value="UniProtKB-UniRule"/>
</dbReference>
<dbReference type="PANTHER" id="PTHR14398:SF0">
    <property type="entry name" value="ZINC FINGER PROTEIN SWM"/>
    <property type="match status" value="1"/>
</dbReference>
<keyword evidence="7" id="KW-1185">Reference proteome</keyword>
<dbReference type="Proteomes" id="UP000481153">
    <property type="component" value="Unassembled WGS sequence"/>
</dbReference>
<keyword evidence="3" id="KW-0175">Coiled coil</keyword>
<comment type="caution">
    <text evidence="6">The sequence shown here is derived from an EMBL/GenBank/DDBJ whole genome shotgun (WGS) entry which is preliminary data.</text>
</comment>
<feature type="region of interest" description="Disordered" evidence="4">
    <location>
        <begin position="197"/>
        <end position="238"/>
    </location>
</feature>
<feature type="coiled-coil region" evidence="3">
    <location>
        <begin position="331"/>
        <end position="364"/>
    </location>
</feature>
<dbReference type="Pfam" id="PF00076">
    <property type="entry name" value="RRM_1"/>
    <property type="match status" value="1"/>
</dbReference>
<feature type="compositionally biased region" description="Basic and acidic residues" evidence="4">
    <location>
        <begin position="136"/>
        <end position="154"/>
    </location>
</feature>
<dbReference type="PROSITE" id="PS50102">
    <property type="entry name" value="RRM"/>
    <property type="match status" value="2"/>
</dbReference>
<accession>A0A6G0W5V1</accession>
<proteinExistence type="predicted"/>
<dbReference type="CDD" id="cd00590">
    <property type="entry name" value="RRM_SF"/>
    <property type="match status" value="1"/>
</dbReference>
<dbReference type="SMART" id="SM00360">
    <property type="entry name" value="RRM"/>
    <property type="match status" value="2"/>
</dbReference>
<dbReference type="InterPro" id="IPR045137">
    <property type="entry name" value="RBM26/27"/>
</dbReference>
<dbReference type="InterPro" id="IPR012677">
    <property type="entry name" value="Nucleotide-bd_a/b_plait_sf"/>
</dbReference>
<evidence type="ECO:0000259" key="5">
    <source>
        <dbReference type="PROSITE" id="PS50102"/>
    </source>
</evidence>
<evidence type="ECO:0000256" key="3">
    <source>
        <dbReference type="SAM" id="Coils"/>
    </source>
</evidence>
<feature type="compositionally biased region" description="Basic residues" evidence="4">
    <location>
        <begin position="121"/>
        <end position="135"/>
    </location>
</feature>
<protein>
    <recommendedName>
        <fullName evidence="5">RRM domain-containing protein</fullName>
    </recommendedName>
</protein>
<dbReference type="InterPro" id="IPR000504">
    <property type="entry name" value="RRM_dom"/>
</dbReference>